<evidence type="ECO:0000313" key="4">
    <source>
        <dbReference type="Proteomes" id="UP000286931"/>
    </source>
</evidence>
<comment type="caution">
    <text evidence="3">The sequence shown here is derived from an EMBL/GenBank/DDBJ whole genome shotgun (WGS) entry which is preliminary data.</text>
</comment>
<evidence type="ECO:0000259" key="2">
    <source>
        <dbReference type="Pfam" id="PF04167"/>
    </source>
</evidence>
<accession>A0A401YWW6</accession>
<dbReference type="Pfam" id="PF04167">
    <property type="entry name" value="DUF402"/>
    <property type="match status" value="1"/>
</dbReference>
<dbReference type="PANTHER" id="PTHR39159">
    <property type="match status" value="1"/>
</dbReference>
<sequence>MSNILRMHEHFEDPRSAAGTWSPGDQVLWRYLRGGKVLDCRPVTVVRDDPDQLAVWLAGGTSRVKPMLPDGSDIRTAPIERRFRLGRIPSVVEWHGTGVLMLARPGEPWSVWLFWQPDWRFSGWYVNLERPRTRWAGGVDTEDHVLDVWVTPDRRWEYKDEDELAASREAGRLTDRQVEAIEAEGRAAVAAIEAWGAPFDQGWENWRPDPAWPLPQLPDDWADNVRIA</sequence>
<evidence type="ECO:0000256" key="1">
    <source>
        <dbReference type="ARBA" id="ARBA00022801"/>
    </source>
</evidence>
<dbReference type="AlphaFoldDB" id="A0A401YWW6"/>
<dbReference type="SUPFAM" id="SSF159234">
    <property type="entry name" value="FomD-like"/>
    <property type="match status" value="1"/>
</dbReference>
<dbReference type="InterPro" id="IPR035930">
    <property type="entry name" value="FomD-like_sf"/>
</dbReference>
<dbReference type="Proteomes" id="UP000286931">
    <property type="component" value="Unassembled WGS sequence"/>
</dbReference>
<feature type="domain" description="DUF402" evidence="2">
    <location>
        <begin position="76"/>
        <end position="196"/>
    </location>
</feature>
<dbReference type="InterPro" id="IPR007295">
    <property type="entry name" value="DUF402"/>
</dbReference>
<dbReference type="RefSeq" id="WP_246127053.1">
    <property type="nucleotide sequence ID" value="NZ_BIFH01000030.1"/>
</dbReference>
<reference evidence="3 4" key="1">
    <citation type="submission" date="2018-12" db="EMBL/GenBank/DDBJ databases">
        <title>Draft genome sequence of Embleya hyalina NBRC 13850T.</title>
        <authorList>
            <person name="Komaki H."/>
            <person name="Hosoyama A."/>
            <person name="Kimura A."/>
            <person name="Ichikawa N."/>
            <person name="Tamura T."/>
        </authorList>
    </citation>
    <scope>NUCLEOTIDE SEQUENCE [LARGE SCALE GENOMIC DNA]</scope>
    <source>
        <strain evidence="3 4">NBRC 13850</strain>
    </source>
</reference>
<dbReference type="GO" id="GO:0016787">
    <property type="term" value="F:hydrolase activity"/>
    <property type="evidence" value="ECO:0007669"/>
    <property type="project" value="UniProtKB-KW"/>
</dbReference>
<gene>
    <name evidence="3" type="ORF">EHYA_06737</name>
</gene>
<dbReference type="InterPro" id="IPR050212">
    <property type="entry name" value="Ntdp-like"/>
</dbReference>
<protein>
    <recommendedName>
        <fullName evidence="2">DUF402 domain-containing protein</fullName>
    </recommendedName>
</protein>
<dbReference type="EMBL" id="BIFH01000030">
    <property type="protein sequence ID" value="GCD99025.1"/>
    <property type="molecule type" value="Genomic_DNA"/>
</dbReference>
<name>A0A401YWW6_9ACTN</name>
<proteinExistence type="predicted"/>
<keyword evidence="4" id="KW-1185">Reference proteome</keyword>
<dbReference type="Gene3D" id="2.40.380.10">
    <property type="entry name" value="FomD-like"/>
    <property type="match status" value="1"/>
</dbReference>
<evidence type="ECO:0000313" key="3">
    <source>
        <dbReference type="EMBL" id="GCD99025.1"/>
    </source>
</evidence>
<keyword evidence="1" id="KW-0378">Hydrolase</keyword>
<dbReference type="PANTHER" id="PTHR39159:SF1">
    <property type="entry name" value="UPF0374 PROTEIN YGAC"/>
    <property type="match status" value="1"/>
</dbReference>
<organism evidence="3 4">
    <name type="scientific">Embleya hyalina</name>
    <dbReference type="NCBI Taxonomy" id="516124"/>
    <lineage>
        <taxon>Bacteria</taxon>
        <taxon>Bacillati</taxon>
        <taxon>Actinomycetota</taxon>
        <taxon>Actinomycetes</taxon>
        <taxon>Kitasatosporales</taxon>
        <taxon>Streptomycetaceae</taxon>
        <taxon>Embleya</taxon>
    </lineage>
</organism>